<comment type="caution">
    <text evidence="1">The sequence shown here is derived from an EMBL/GenBank/DDBJ whole genome shotgun (WGS) entry which is preliminary data.</text>
</comment>
<proteinExistence type="predicted"/>
<accession>A0A9P4GVD9</accession>
<reference evidence="1" key="1">
    <citation type="journal article" date="2020" name="Stud. Mycol.">
        <title>101 Dothideomycetes genomes: a test case for predicting lifestyles and emergence of pathogens.</title>
        <authorList>
            <person name="Haridas S."/>
            <person name="Albert R."/>
            <person name="Binder M."/>
            <person name="Bloem J."/>
            <person name="Labutti K."/>
            <person name="Salamov A."/>
            <person name="Andreopoulos B."/>
            <person name="Baker S."/>
            <person name="Barry K."/>
            <person name="Bills G."/>
            <person name="Bluhm B."/>
            <person name="Cannon C."/>
            <person name="Castanera R."/>
            <person name="Culley D."/>
            <person name="Daum C."/>
            <person name="Ezra D."/>
            <person name="Gonzalez J."/>
            <person name="Henrissat B."/>
            <person name="Kuo A."/>
            <person name="Liang C."/>
            <person name="Lipzen A."/>
            <person name="Lutzoni F."/>
            <person name="Magnuson J."/>
            <person name="Mondo S."/>
            <person name="Nolan M."/>
            <person name="Ohm R."/>
            <person name="Pangilinan J."/>
            <person name="Park H.-J."/>
            <person name="Ramirez L."/>
            <person name="Alfaro M."/>
            <person name="Sun H."/>
            <person name="Tritt A."/>
            <person name="Yoshinaga Y."/>
            <person name="Zwiers L.-H."/>
            <person name="Turgeon B."/>
            <person name="Goodwin S."/>
            <person name="Spatafora J."/>
            <person name="Crous P."/>
            <person name="Grigoriev I."/>
        </authorList>
    </citation>
    <scope>NUCLEOTIDE SEQUENCE</scope>
    <source>
        <strain evidence="1">CBS 110217</strain>
    </source>
</reference>
<sequence>MPAAAVALKWPPKMADAACEALTACVDHQHLWAAASYDLFAATCLYVVSIRAKKNTLGDLAYLAPYLGVDVHEIRALVPEVTELLVNLKARAAIAAFLPKFGKMFPAHASKAKDFAAMILRLYTMVQNEAIFPFDIVQAHWLRTVASCIFAVLIHNNLLIHSEEVCEAVGTYHSGDLGQNMDVDIGLLTIDEKD</sequence>
<protein>
    <submittedName>
        <fullName evidence="1">Uncharacterized protein</fullName>
    </submittedName>
</protein>
<keyword evidence="2" id="KW-1185">Reference proteome</keyword>
<dbReference type="AlphaFoldDB" id="A0A9P4GVD9"/>
<evidence type="ECO:0000313" key="2">
    <source>
        <dbReference type="Proteomes" id="UP000799777"/>
    </source>
</evidence>
<gene>
    <name evidence="1" type="ORF">EK21DRAFT_82615</name>
</gene>
<dbReference type="Proteomes" id="UP000799777">
    <property type="component" value="Unassembled WGS sequence"/>
</dbReference>
<name>A0A9P4GVD9_9PLEO</name>
<evidence type="ECO:0000313" key="1">
    <source>
        <dbReference type="EMBL" id="KAF2022707.1"/>
    </source>
</evidence>
<dbReference type="EMBL" id="ML978465">
    <property type="protein sequence ID" value="KAF2022707.1"/>
    <property type="molecule type" value="Genomic_DNA"/>
</dbReference>
<dbReference type="OrthoDB" id="3793130at2759"/>
<organism evidence="1 2">
    <name type="scientific">Setomelanomma holmii</name>
    <dbReference type="NCBI Taxonomy" id="210430"/>
    <lineage>
        <taxon>Eukaryota</taxon>
        <taxon>Fungi</taxon>
        <taxon>Dikarya</taxon>
        <taxon>Ascomycota</taxon>
        <taxon>Pezizomycotina</taxon>
        <taxon>Dothideomycetes</taxon>
        <taxon>Pleosporomycetidae</taxon>
        <taxon>Pleosporales</taxon>
        <taxon>Pleosporineae</taxon>
        <taxon>Phaeosphaeriaceae</taxon>
        <taxon>Setomelanomma</taxon>
    </lineage>
</organism>